<reference evidence="7" key="1">
    <citation type="submission" date="2022-06" db="EMBL/GenBank/DDBJ databases">
        <title>Rothia sp. isolated from sandalwood seedling.</title>
        <authorList>
            <person name="Tuikhar N."/>
            <person name="Kirdat K."/>
            <person name="Thorat V."/>
            <person name="Swetha P."/>
            <person name="Padma S."/>
            <person name="Sundararaj R."/>
            <person name="Yadav A."/>
        </authorList>
    </citation>
    <scope>NUCLEOTIDE SEQUENCE</scope>
    <source>
        <strain evidence="7">AR01</strain>
    </source>
</reference>
<evidence type="ECO:0000256" key="3">
    <source>
        <dbReference type="ARBA" id="ARBA00022112"/>
    </source>
</evidence>
<sequence>MSRPTLDDVVRTAHELWPLGLQEPWDASGLICGRGSRPVARVLLAVDAVAATAREAVERDADLLLTHHPLLLRGAKFLPDASDKGAVIHELIENRVGLLAAHTNADSAVGGVSDALIRACGVEDAAPLLGGDEPTGIGRVGELPEAVTLEELARRLLGELLPTAGGLRVAGPREAQVRRVAVCGGAGDSLFDAVRSSGADVYVTADLRHHPASEARERALLGGGTPYLIDCSHFASEQLWLGTAAVQLREALAARGFEVETVLSRLNTDPWDFVVRPERHPGSASTDADRAEYPGR</sequence>
<dbReference type="GO" id="GO:0005737">
    <property type="term" value="C:cytoplasm"/>
    <property type="evidence" value="ECO:0007669"/>
    <property type="project" value="TreeGrafter"/>
</dbReference>
<dbReference type="EMBL" id="JANAFB010000023">
    <property type="protein sequence ID" value="MCP3426318.1"/>
    <property type="molecule type" value="Genomic_DNA"/>
</dbReference>
<accession>A0A9X2HK05</accession>
<keyword evidence="8" id="KW-1185">Reference proteome</keyword>
<proteinExistence type="inferred from homology"/>
<gene>
    <name evidence="7" type="ORF">NBM05_09975</name>
</gene>
<comment type="subunit">
    <text evidence="2">Homohexamer.</text>
</comment>
<dbReference type="SUPFAM" id="SSF102705">
    <property type="entry name" value="NIF3 (NGG1p interacting factor 3)-like"/>
    <property type="match status" value="1"/>
</dbReference>
<feature type="binding site" evidence="5">
    <location>
        <position position="67"/>
    </location>
    <ligand>
        <name>a divalent metal cation</name>
        <dbReference type="ChEBI" id="CHEBI:60240"/>
        <label>1</label>
    </ligand>
</feature>
<comment type="similarity">
    <text evidence="1">Belongs to the GTP cyclohydrolase I type 2/NIF3 family.</text>
</comment>
<dbReference type="NCBIfam" id="TIGR00486">
    <property type="entry name" value="YbgI_SA1388"/>
    <property type="match status" value="1"/>
</dbReference>
<dbReference type="InterPro" id="IPR036069">
    <property type="entry name" value="DUF34/NIF3_sf"/>
</dbReference>
<evidence type="ECO:0000256" key="1">
    <source>
        <dbReference type="ARBA" id="ARBA00006964"/>
    </source>
</evidence>
<name>A0A9X2HK05_9MICC</name>
<dbReference type="PANTHER" id="PTHR13799">
    <property type="entry name" value="NGG1 INTERACTING FACTOR 3"/>
    <property type="match status" value="1"/>
</dbReference>
<organism evidence="7 8">
    <name type="scientific">Rothia santali</name>
    <dbReference type="NCBI Taxonomy" id="2949643"/>
    <lineage>
        <taxon>Bacteria</taxon>
        <taxon>Bacillati</taxon>
        <taxon>Actinomycetota</taxon>
        <taxon>Actinomycetes</taxon>
        <taxon>Micrococcales</taxon>
        <taxon>Micrococcaceae</taxon>
        <taxon>Rothia</taxon>
    </lineage>
</organism>
<keyword evidence="4 5" id="KW-0479">Metal-binding</keyword>
<dbReference type="Pfam" id="PF01784">
    <property type="entry name" value="DUF34_NIF3"/>
    <property type="match status" value="1"/>
</dbReference>
<dbReference type="FunFam" id="3.40.1390.30:FF:000001">
    <property type="entry name" value="GTP cyclohydrolase 1 type 2"/>
    <property type="match status" value="1"/>
</dbReference>
<feature type="binding site" evidence="5">
    <location>
        <position position="237"/>
    </location>
    <ligand>
        <name>a divalent metal cation</name>
        <dbReference type="ChEBI" id="CHEBI:60240"/>
        <label>1</label>
    </ligand>
</feature>
<feature type="binding site" evidence="5">
    <location>
        <position position="233"/>
    </location>
    <ligand>
        <name>a divalent metal cation</name>
        <dbReference type="ChEBI" id="CHEBI:60240"/>
        <label>1</label>
    </ligand>
</feature>
<dbReference type="RefSeq" id="WP_254166914.1">
    <property type="nucleotide sequence ID" value="NZ_JANAFB010000023.1"/>
</dbReference>
<comment type="caution">
    <text evidence="7">The sequence shown here is derived from an EMBL/GenBank/DDBJ whole genome shotgun (WGS) entry which is preliminary data.</text>
</comment>
<feature type="region of interest" description="Disordered" evidence="6">
    <location>
        <begin position="277"/>
        <end position="296"/>
    </location>
</feature>
<feature type="binding site" evidence="5">
    <location>
        <position position="106"/>
    </location>
    <ligand>
        <name>a divalent metal cation</name>
        <dbReference type="ChEBI" id="CHEBI:60240"/>
        <label>1</label>
    </ligand>
</feature>
<dbReference type="Proteomes" id="UP001139502">
    <property type="component" value="Unassembled WGS sequence"/>
</dbReference>
<dbReference type="GO" id="GO:0046872">
    <property type="term" value="F:metal ion binding"/>
    <property type="evidence" value="ECO:0007669"/>
    <property type="project" value="UniProtKB-KW"/>
</dbReference>
<dbReference type="Gene3D" id="3.40.1390.30">
    <property type="entry name" value="NIF3 (NGG1p interacting factor 3)-like"/>
    <property type="match status" value="2"/>
</dbReference>
<dbReference type="PANTHER" id="PTHR13799:SF14">
    <property type="entry name" value="GTP CYCLOHYDROLASE 1 TYPE 2 HOMOLOG"/>
    <property type="match status" value="1"/>
</dbReference>
<evidence type="ECO:0000313" key="7">
    <source>
        <dbReference type="EMBL" id="MCP3426318.1"/>
    </source>
</evidence>
<evidence type="ECO:0000256" key="5">
    <source>
        <dbReference type="PIRSR" id="PIRSR602678-1"/>
    </source>
</evidence>
<protein>
    <recommendedName>
        <fullName evidence="3">GTP cyclohydrolase 1 type 2 homolog</fullName>
    </recommendedName>
</protein>
<evidence type="ECO:0000256" key="4">
    <source>
        <dbReference type="ARBA" id="ARBA00022723"/>
    </source>
</evidence>
<evidence type="ECO:0000313" key="8">
    <source>
        <dbReference type="Proteomes" id="UP001139502"/>
    </source>
</evidence>
<feature type="binding site" evidence="5">
    <location>
        <position position="68"/>
    </location>
    <ligand>
        <name>a divalent metal cation</name>
        <dbReference type="ChEBI" id="CHEBI:60240"/>
        <label>1</label>
    </ligand>
</feature>
<dbReference type="InterPro" id="IPR002678">
    <property type="entry name" value="DUF34/NIF3"/>
</dbReference>
<dbReference type="AlphaFoldDB" id="A0A9X2HK05"/>
<evidence type="ECO:0000256" key="6">
    <source>
        <dbReference type="SAM" id="MobiDB-lite"/>
    </source>
</evidence>
<evidence type="ECO:0000256" key="2">
    <source>
        <dbReference type="ARBA" id="ARBA00011643"/>
    </source>
</evidence>